<accession>A0A645DYY8</accession>
<dbReference type="Gene3D" id="1.10.10.10">
    <property type="entry name" value="Winged helix-like DNA-binding domain superfamily/Winged helix DNA-binding domain"/>
    <property type="match status" value="1"/>
</dbReference>
<reference evidence="1" key="1">
    <citation type="submission" date="2019-08" db="EMBL/GenBank/DDBJ databases">
        <authorList>
            <person name="Kucharzyk K."/>
            <person name="Murdoch R.W."/>
            <person name="Higgins S."/>
            <person name="Loffler F."/>
        </authorList>
    </citation>
    <scope>NUCLEOTIDE SEQUENCE</scope>
</reference>
<comment type="caution">
    <text evidence="1">The sequence shown here is derived from an EMBL/GenBank/DDBJ whole genome shotgun (WGS) entry which is preliminary data.</text>
</comment>
<dbReference type="SUPFAM" id="SSF46785">
    <property type="entry name" value="Winged helix' DNA-binding domain"/>
    <property type="match status" value="1"/>
</dbReference>
<name>A0A645DYY8_9ZZZZ</name>
<dbReference type="AlphaFoldDB" id="A0A645DYY8"/>
<dbReference type="EMBL" id="VSSQ01040537">
    <property type="protein sequence ID" value="MPM93813.1"/>
    <property type="molecule type" value="Genomic_DNA"/>
</dbReference>
<dbReference type="InterPro" id="IPR036388">
    <property type="entry name" value="WH-like_DNA-bd_sf"/>
</dbReference>
<protein>
    <submittedName>
        <fullName evidence="1">Uncharacterized protein</fullName>
    </submittedName>
</protein>
<gene>
    <name evidence="1" type="ORF">SDC9_140955</name>
</gene>
<proteinExistence type="predicted"/>
<dbReference type="Pfam" id="PF13412">
    <property type="entry name" value="HTH_24"/>
    <property type="match status" value="1"/>
</dbReference>
<dbReference type="InterPro" id="IPR036390">
    <property type="entry name" value="WH_DNA-bd_sf"/>
</dbReference>
<sequence length="178" mass="20524">MIHRELYDVDLKIKIKGYLIRLFSVAVTETLFVGYSQRELAKLLHISPNTIRSYNKELTEKGYILELENGLFLTCPGFRPIEKLTEASKTILAQYHQLLIISIDNYNNSHTDILSIKTITIDDLKKLNLDRSTRIYAYYYINDFSNVKNINGLALFLETGVPYKSLPNKESDDSIIVL</sequence>
<organism evidence="1">
    <name type="scientific">bioreactor metagenome</name>
    <dbReference type="NCBI Taxonomy" id="1076179"/>
    <lineage>
        <taxon>unclassified sequences</taxon>
        <taxon>metagenomes</taxon>
        <taxon>ecological metagenomes</taxon>
    </lineage>
</organism>
<evidence type="ECO:0000313" key="1">
    <source>
        <dbReference type="EMBL" id="MPM93813.1"/>
    </source>
</evidence>